<dbReference type="Proteomes" id="UP001196843">
    <property type="component" value="Unassembled WGS sequence"/>
</dbReference>
<keyword evidence="2" id="KW-1185">Reference proteome</keyword>
<dbReference type="RefSeq" id="WP_220301875.1">
    <property type="nucleotide sequence ID" value="NZ_JAEUAW010000015.1"/>
</dbReference>
<accession>A0ABS7HQL8</accession>
<proteinExistence type="predicted"/>
<name>A0ABS7HQL8_9MICO</name>
<reference evidence="1 2" key="1">
    <citation type="journal article" date="2021" name="MBio">
        <title>Poor Competitiveness of Bradyrhizobium in Pigeon Pea Root Colonization in Indian Soils.</title>
        <authorList>
            <person name="Chalasani D."/>
            <person name="Basu A."/>
            <person name="Pullabhotla S.V.S.R.N."/>
            <person name="Jorrin B."/>
            <person name="Neal A.L."/>
            <person name="Poole P.S."/>
            <person name="Podile A.R."/>
            <person name="Tkacz A."/>
        </authorList>
    </citation>
    <scope>NUCLEOTIDE SEQUENCE [LARGE SCALE GENOMIC DNA]</scope>
    <source>
        <strain evidence="1 2">HU14</strain>
    </source>
</reference>
<organism evidence="1 2">
    <name type="scientific">Microbacterium jejuense</name>
    <dbReference type="NCBI Taxonomy" id="1263637"/>
    <lineage>
        <taxon>Bacteria</taxon>
        <taxon>Bacillati</taxon>
        <taxon>Actinomycetota</taxon>
        <taxon>Actinomycetes</taxon>
        <taxon>Micrococcales</taxon>
        <taxon>Microbacteriaceae</taxon>
        <taxon>Microbacterium</taxon>
    </lineage>
</organism>
<evidence type="ECO:0000313" key="1">
    <source>
        <dbReference type="EMBL" id="MBW9095163.1"/>
    </source>
</evidence>
<evidence type="ECO:0000313" key="2">
    <source>
        <dbReference type="Proteomes" id="UP001196843"/>
    </source>
</evidence>
<gene>
    <name evidence="1" type="ORF">JNB62_15865</name>
</gene>
<protein>
    <submittedName>
        <fullName evidence="1">Uncharacterized protein</fullName>
    </submittedName>
</protein>
<dbReference type="EMBL" id="JAEUAW010000015">
    <property type="protein sequence ID" value="MBW9095163.1"/>
    <property type="molecule type" value="Genomic_DNA"/>
</dbReference>
<comment type="caution">
    <text evidence="1">The sequence shown here is derived from an EMBL/GenBank/DDBJ whole genome shotgun (WGS) entry which is preliminary data.</text>
</comment>
<sequence length="78" mass="9120">MTATTPGPRWYVRPEAVPIRFGEARRSAIVWAVYRYNARNAKGEPILHAGNRTRFPSLGAAFRWARNEARRTYWSRTR</sequence>